<keyword evidence="4" id="KW-1185">Reference proteome</keyword>
<gene>
    <name evidence="3" type="ORF">Cspa_c41990</name>
</gene>
<reference evidence="3 4" key="1">
    <citation type="submission" date="2013-02" db="EMBL/GenBank/DDBJ databases">
        <title>Genome sequence of Clostridium saccharoperbutylacetonicum N1-4(HMT).</title>
        <authorList>
            <person name="Poehlein A."/>
            <person name="Daniel R."/>
        </authorList>
    </citation>
    <scope>NUCLEOTIDE SEQUENCE [LARGE SCALE GENOMIC DNA]</scope>
    <source>
        <strain evidence="4">N1-4(HMT)</strain>
    </source>
</reference>
<dbReference type="EMBL" id="CP004121">
    <property type="protein sequence ID" value="AGF57952.1"/>
    <property type="molecule type" value="Genomic_DNA"/>
</dbReference>
<dbReference type="AlphaFoldDB" id="M1N3B7"/>
<proteinExistence type="predicted"/>
<dbReference type="OrthoDB" id="10013211at2"/>
<accession>M1N3B7</accession>
<evidence type="ECO:0000313" key="3">
    <source>
        <dbReference type="EMBL" id="AGF57952.1"/>
    </source>
</evidence>
<feature type="transmembrane region" description="Helical" evidence="2">
    <location>
        <begin position="6"/>
        <end position="26"/>
    </location>
</feature>
<dbReference type="RefSeq" id="WP_015394263.1">
    <property type="nucleotide sequence ID" value="NC_020291.1"/>
</dbReference>
<keyword evidence="2" id="KW-1133">Transmembrane helix</keyword>
<organism evidence="3 4">
    <name type="scientific">Clostridium saccharoperbutylacetonicum N1-4(HMT)</name>
    <dbReference type="NCBI Taxonomy" id="931276"/>
    <lineage>
        <taxon>Bacteria</taxon>
        <taxon>Bacillati</taxon>
        <taxon>Bacillota</taxon>
        <taxon>Clostridia</taxon>
        <taxon>Eubacteriales</taxon>
        <taxon>Clostridiaceae</taxon>
        <taxon>Clostridium</taxon>
    </lineage>
</organism>
<protein>
    <submittedName>
        <fullName evidence="3">Uncharacterized protein</fullName>
    </submittedName>
</protein>
<evidence type="ECO:0000313" key="4">
    <source>
        <dbReference type="Proteomes" id="UP000011728"/>
    </source>
</evidence>
<dbReference type="PATRIC" id="fig|931276.5.peg.4230"/>
<sequence>MKLKYYGIGIGLTIAITCITLTFINLNNINNKIENKLDAVTTSAEQTYSQDSKENIANDKSQPSTKSNDSTVLEPTIKNDYSKSLVPDSKKQIEAKNLPKPNPNSKIVVEDLG</sequence>
<name>M1N3B7_9CLOT</name>
<keyword evidence="2" id="KW-0472">Membrane</keyword>
<dbReference type="Proteomes" id="UP000011728">
    <property type="component" value="Chromosome"/>
</dbReference>
<dbReference type="STRING" id="36745.CLSAP_39500"/>
<keyword evidence="2" id="KW-0812">Transmembrane</keyword>
<dbReference type="KEGG" id="csr:Cspa_c41990"/>
<evidence type="ECO:0000256" key="1">
    <source>
        <dbReference type="SAM" id="MobiDB-lite"/>
    </source>
</evidence>
<feature type="region of interest" description="Disordered" evidence="1">
    <location>
        <begin position="45"/>
        <end position="113"/>
    </location>
</feature>
<dbReference type="HOGENOM" id="CLU_2154001_0_0_9"/>
<evidence type="ECO:0000256" key="2">
    <source>
        <dbReference type="SAM" id="Phobius"/>
    </source>
</evidence>
<dbReference type="eggNOG" id="ENOG50328A7">
    <property type="taxonomic scope" value="Bacteria"/>
</dbReference>
<feature type="compositionally biased region" description="Polar residues" evidence="1">
    <location>
        <begin position="58"/>
        <end position="73"/>
    </location>
</feature>